<reference evidence="1 2" key="1">
    <citation type="submission" date="2016-07" db="EMBL/GenBank/DDBJ databases">
        <title>Pervasive Adenine N6-methylation of Active Genes in Fungi.</title>
        <authorList>
            <consortium name="DOE Joint Genome Institute"/>
            <person name="Mondo S.J."/>
            <person name="Dannebaum R.O."/>
            <person name="Kuo R.C."/>
            <person name="Labutti K."/>
            <person name="Haridas S."/>
            <person name="Kuo A."/>
            <person name="Salamov A."/>
            <person name="Ahrendt S.R."/>
            <person name="Lipzen A."/>
            <person name="Sullivan W."/>
            <person name="Andreopoulos W.B."/>
            <person name="Clum A."/>
            <person name="Lindquist E."/>
            <person name="Daum C."/>
            <person name="Ramamoorthy G.K."/>
            <person name="Gryganskyi A."/>
            <person name="Culley D."/>
            <person name="Magnuson J.K."/>
            <person name="James T.Y."/>
            <person name="O'Malley M.A."/>
            <person name="Stajich J.E."/>
            <person name="Spatafora J.W."/>
            <person name="Visel A."/>
            <person name="Grigoriev I.V."/>
        </authorList>
    </citation>
    <scope>NUCLEOTIDE SEQUENCE [LARGE SCALE GENOMIC DNA]</scope>
    <source>
        <strain evidence="1 2">PL171</strain>
    </source>
</reference>
<accession>A0A1Y2HSX7</accession>
<evidence type="ECO:0000313" key="1">
    <source>
        <dbReference type="EMBL" id="ORZ36823.1"/>
    </source>
</evidence>
<dbReference type="EMBL" id="MCFL01000015">
    <property type="protein sequence ID" value="ORZ36823.1"/>
    <property type="molecule type" value="Genomic_DNA"/>
</dbReference>
<gene>
    <name evidence="1" type="ORF">BCR44DRAFT_25537</name>
</gene>
<organism evidence="1 2">
    <name type="scientific">Catenaria anguillulae PL171</name>
    <dbReference type="NCBI Taxonomy" id="765915"/>
    <lineage>
        <taxon>Eukaryota</taxon>
        <taxon>Fungi</taxon>
        <taxon>Fungi incertae sedis</taxon>
        <taxon>Blastocladiomycota</taxon>
        <taxon>Blastocladiomycetes</taxon>
        <taxon>Blastocladiales</taxon>
        <taxon>Catenariaceae</taxon>
        <taxon>Catenaria</taxon>
    </lineage>
</organism>
<dbReference type="Proteomes" id="UP000193411">
    <property type="component" value="Unassembled WGS sequence"/>
</dbReference>
<keyword evidence="2" id="KW-1185">Reference proteome</keyword>
<protein>
    <submittedName>
        <fullName evidence="1">Uncharacterized protein</fullName>
    </submittedName>
</protein>
<comment type="caution">
    <text evidence="1">The sequence shown here is derived from an EMBL/GenBank/DDBJ whole genome shotgun (WGS) entry which is preliminary data.</text>
</comment>
<dbReference type="AlphaFoldDB" id="A0A1Y2HSX7"/>
<evidence type="ECO:0000313" key="2">
    <source>
        <dbReference type="Proteomes" id="UP000193411"/>
    </source>
</evidence>
<proteinExistence type="predicted"/>
<name>A0A1Y2HSX7_9FUNG</name>
<sequence length="366" mass="38530">MSAAAAYYPLPCHSTDITAQTQAIDQSQVANAGDNSVIIQIQQAVQAQKADVASTAAAGGRHMSDTYDQQDSVAQSQDLNQVQFANSGDNSVVIQNQNAVQSQFGNLDSSDGHGWATGNSIDQAQDLNQFQFANASDNSINQNAVQNQQANVGGGRHMHDANTVAQAQDLNQLQFADAGDNSAIIQNQDAPQSQFANIHDFGGHGYGHTGYPDSMITQAQDLTQLQFANAGDNAIIVQNQDAFQSQFANLFGGRHTSDADVIAQAQNLDQFQFANAGDHSAVLQNQDALQSQFALTNVDPHGYAASGGAGHAGGSDWLATFDFTHQVQDLNQVQFASAAGGDGGASAMHASVMPDVTEPLVTMSLF</sequence>